<dbReference type="Proteomes" id="UP000198924">
    <property type="component" value="Unassembled WGS sequence"/>
</dbReference>
<gene>
    <name evidence="1" type="ORF">SAMN04488079_107179</name>
</gene>
<evidence type="ECO:0000313" key="2">
    <source>
        <dbReference type="Proteomes" id="UP000198924"/>
    </source>
</evidence>
<dbReference type="STRING" id="45496.SAMN04488079_107179"/>
<dbReference type="OrthoDB" id="5609303at2"/>
<dbReference type="AlphaFoldDB" id="A0A1I3Y7R1"/>
<dbReference type="EMBL" id="FOSH01000007">
    <property type="protein sequence ID" value="SFK27813.1"/>
    <property type="molecule type" value="Genomic_DNA"/>
</dbReference>
<name>A0A1I3Y7R1_9GAMM</name>
<reference evidence="2" key="1">
    <citation type="submission" date="2016-10" db="EMBL/GenBank/DDBJ databases">
        <authorList>
            <person name="Varghese N."/>
            <person name="Submissions S."/>
        </authorList>
    </citation>
    <scope>NUCLEOTIDE SEQUENCE [LARGE SCALE GENOMIC DNA]</scope>
    <source>
        <strain evidence="2">DSM 11578</strain>
    </source>
</reference>
<dbReference type="RefSeq" id="WP_091713216.1">
    <property type="nucleotide sequence ID" value="NZ_FOSH01000007.1"/>
</dbReference>
<sequence>MISIAKPDEATLKTALNNAELMTETGHDHQHVAQALLYMDERNHLMSNIVSAIENYLLLENSEQAKNDLLVALKRFKTFENESTAQVEAELTLDQT</sequence>
<proteinExistence type="predicted"/>
<protein>
    <submittedName>
        <fullName evidence="1">Uncharacterized protein</fullName>
    </submittedName>
</protein>
<keyword evidence="2" id="KW-1185">Reference proteome</keyword>
<evidence type="ECO:0000313" key="1">
    <source>
        <dbReference type="EMBL" id="SFK27813.1"/>
    </source>
</evidence>
<accession>A0A1I3Y7R1</accession>
<organism evidence="1 2">
    <name type="scientific">Methylophaga sulfidovorans</name>
    <dbReference type="NCBI Taxonomy" id="45496"/>
    <lineage>
        <taxon>Bacteria</taxon>
        <taxon>Pseudomonadati</taxon>
        <taxon>Pseudomonadota</taxon>
        <taxon>Gammaproteobacteria</taxon>
        <taxon>Thiotrichales</taxon>
        <taxon>Piscirickettsiaceae</taxon>
        <taxon>Methylophaga</taxon>
    </lineage>
</organism>